<dbReference type="Proteomes" id="UP001159363">
    <property type="component" value="Chromosome 2"/>
</dbReference>
<organism evidence="1 2">
    <name type="scientific">Dryococelus australis</name>
    <dbReference type="NCBI Taxonomy" id="614101"/>
    <lineage>
        <taxon>Eukaryota</taxon>
        <taxon>Metazoa</taxon>
        <taxon>Ecdysozoa</taxon>
        <taxon>Arthropoda</taxon>
        <taxon>Hexapoda</taxon>
        <taxon>Insecta</taxon>
        <taxon>Pterygota</taxon>
        <taxon>Neoptera</taxon>
        <taxon>Polyneoptera</taxon>
        <taxon>Phasmatodea</taxon>
        <taxon>Verophasmatodea</taxon>
        <taxon>Anareolatae</taxon>
        <taxon>Phasmatidae</taxon>
        <taxon>Eurycanthinae</taxon>
        <taxon>Dryococelus</taxon>
    </lineage>
</organism>
<evidence type="ECO:0008006" key="3">
    <source>
        <dbReference type="Google" id="ProtNLM"/>
    </source>
</evidence>
<keyword evidence="2" id="KW-1185">Reference proteome</keyword>
<sequence length="95" mass="11025">MIFMYGRVNCIGRLAKEMYEEAFPDKAQPNHQTFSALFRRFAEMGTLKVNTVDRGRPRIRRTPHLEEHILENFYHDPSGNNRHAVGTLPVSHTTV</sequence>
<reference evidence="1 2" key="1">
    <citation type="submission" date="2023-02" db="EMBL/GenBank/DDBJ databases">
        <title>LHISI_Scaffold_Assembly.</title>
        <authorList>
            <person name="Stuart O.P."/>
            <person name="Cleave R."/>
            <person name="Magrath M.J.L."/>
            <person name="Mikheyev A.S."/>
        </authorList>
    </citation>
    <scope>NUCLEOTIDE SEQUENCE [LARGE SCALE GENOMIC DNA]</scope>
    <source>
        <strain evidence="1">Daus_M_001</strain>
        <tissue evidence="1">Leg muscle</tissue>
    </source>
</reference>
<name>A0ABQ9I7K6_9NEOP</name>
<comment type="caution">
    <text evidence="1">The sequence shown here is derived from an EMBL/GenBank/DDBJ whole genome shotgun (WGS) entry which is preliminary data.</text>
</comment>
<protein>
    <recommendedName>
        <fullName evidence="3">DUF4817 domain-containing protein</fullName>
    </recommendedName>
</protein>
<evidence type="ECO:0000313" key="1">
    <source>
        <dbReference type="EMBL" id="KAJ8891953.1"/>
    </source>
</evidence>
<proteinExistence type="predicted"/>
<accession>A0ABQ9I7K6</accession>
<evidence type="ECO:0000313" key="2">
    <source>
        <dbReference type="Proteomes" id="UP001159363"/>
    </source>
</evidence>
<gene>
    <name evidence="1" type="ORF">PR048_004518</name>
</gene>
<dbReference type="EMBL" id="JARBHB010000002">
    <property type="protein sequence ID" value="KAJ8891953.1"/>
    <property type="molecule type" value="Genomic_DNA"/>
</dbReference>